<sequence length="158" mass="17131">MPRSLGFSMLMAVAAASPASGQESFNSVAGSWSGSGWMKPKDGPRERVRCKVDYVPRNEGQSVKMNVRCASDAYKMDLGATIEQSGSELSGNWFESEYRVGGKVYGNNQNGVIDARIEGDKITALLVVRTKGSRQSFVMESPGAWVSEVAIDLTRDAR</sequence>
<keyword evidence="1" id="KW-0732">Signal</keyword>
<accession>A0A4Y9L6A9</accession>
<dbReference type="AlphaFoldDB" id="A0A4Y9L6A9"/>
<reference evidence="2 3" key="1">
    <citation type="submission" date="2019-03" db="EMBL/GenBank/DDBJ databases">
        <title>Bradyrhizobium strains diversity isolated from Chamaecrista fasciculata.</title>
        <authorList>
            <person name="Urquiaga M.C.O."/>
            <person name="Hungria M."/>
            <person name="Delamuta J.R.M."/>
        </authorList>
    </citation>
    <scope>NUCLEOTIDE SEQUENCE [LARGE SCALE GENOMIC DNA]</scope>
    <source>
        <strain evidence="2 3">CNPSo 3424</strain>
    </source>
</reference>
<evidence type="ECO:0000313" key="2">
    <source>
        <dbReference type="EMBL" id="TFV38346.1"/>
    </source>
</evidence>
<gene>
    <name evidence="2" type="ORF">E4K66_17965</name>
</gene>
<dbReference type="OrthoDB" id="8137995at2"/>
<protein>
    <submittedName>
        <fullName evidence="2">Uncharacterized protein</fullName>
    </submittedName>
</protein>
<evidence type="ECO:0000256" key="1">
    <source>
        <dbReference type="SAM" id="SignalP"/>
    </source>
</evidence>
<feature type="chain" id="PRO_5021401939" evidence="1">
    <location>
        <begin position="22"/>
        <end position="158"/>
    </location>
</feature>
<proteinExistence type="predicted"/>
<comment type="caution">
    <text evidence="2">The sequence shown here is derived from an EMBL/GenBank/DDBJ whole genome shotgun (WGS) entry which is preliminary data.</text>
</comment>
<dbReference type="EMBL" id="SPQU01000007">
    <property type="protein sequence ID" value="TFV38346.1"/>
    <property type="molecule type" value="Genomic_DNA"/>
</dbReference>
<keyword evidence="3" id="KW-1185">Reference proteome</keyword>
<evidence type="ECO:0000313" key="3">
    <source>
        <dbReference type="Proteomes" id="UP000298225"/>
    </source>
</evidence>
<feature type="signal peptide" evidence="1">
    <location>
        <begin position="1"/>
        <end position="21"/>
    </location>
</feature>
<name>A0A4Y9L6A9_9BRAD</name>
<organism evidence="2 3">
    <name type="scientific">Bradyrhizobium frederickii</name>
    <dbReference type="NCBI Taxonomy" id="2560054"/>
    <lineage>
        <taxon>Bacteria</taxon>
        <taxon>Pseudomonadati</taxon>
        <taxon>Pseudomonadota</taxon>
        <taxon>Alphaproteobacteria</taxon>
        <taxon>Hyphomicrobiales</taxon>
        <taxon>Nitrobacteraceae</taxon>
        <taxon>Bradyrhizobium</taxon>
    </lineage>
</organism>
<dbReference type="Proteomes" id="UP000298225">
    <property type="component" value="Unassembled WGS sequence"/>
</dbReference>